<evidence type="ECO:0000313" key="3">
    <source>
        <dbReference type="EMBL" id="ASJ15486.1"/>
    </source>
</evidence>
<dbReference type="PANTHER" id="PTHR36565:SF5">
    <property type="entry name" value="TOXIN MJ0605-RELATED"/>
    <property type="match status" value="1"/>
</dbReference>
<organism evidence="3 4">
    <name type="scientific">Thermococcus radiotolerans</name>
    <dbReference type="NCBI Taxonomy" id="187880"/>
    <lineage>
        <taxon>Archaea</taxon>
        <taxon>Methanobacteriati</taxon>
        <taxon>Methanobacteriota</taxon>
        <taxon>Thermococci</taxon>
        <taxon>Thermococcales</taxon>
        <taxon>Thermococcaceae</taxon>
        <taxon>Thermococcus</taxon>
    </lineage>
</organism>
<name>A0A2Z2NCQ0_9EURY</name>
<evidence type="ECO:0000313" key="4">
    <source>
        <dbReference type="Proteomes" id="UP000250085"/>
    </source>
</evidence>
<keyword evidence="4" id="KW-1185">Reference proteome</keyword>
<evidence type="ECO:0000259" key="2">
    <source>
        <dbReference type="Pfam" id="PF05168"/>
    </source>
</evidence>
<proteinExistence type="inferred from homology"/>
<comment type="similarity">
    <text evidence="1">Belongs to the UPF0332 family.</text>
</comment>
<feature type="domain" description="HEPN" evidence="2">
    <location>
        <begin position="5"/>
        <end position="119"/>
    </location>
</feature>
<dbReference type="Gene3D" id="1.20.120.330">
    <property type="entry name" value="Nucleotidyltransferases domain 2"/>
    <property type="match status" value="1"/>
</dbReference>
<evidence type="ECO:0000256" key="1">
    <source>
        <dbReference type="ARBA" id="ARBA00038248"/>
    </source>
</evidence>
<accession>A0A2Z2NCQ0</accession>
<dbReference type="SUPFAM" id="SSF81593">
    <property type="entry name" value="Nucleotidyltransferase substrate binding subunit/domain"/>
    <property type="match status" value="1"/>
</dbReference>
<dbReference type="PANTHER" id="PTHR36565">
    <property type="entry name" value="UPF0332 PROTEIN TM_1000"/>
    <property type="match status" value="1"/>
</dbReference>
<dbReference type="EMBL" id="CP015106">
    <property type="protein sequence ID" value="ASJ15486.1"/>
    <property type="molecule type" value="Genomic_DNA"/>
</dbReference>
<protein>
    <submittedName>
        <fullName evidence="3">HEPN domain-containing protein</fullName>
    </submittedName>
</protein>
<dbReference type="AlphaFoldDB" id="A0A2Z2NCQ0"/>
<dbReference type="InterPro" id="IPR052226">
    <property type="entry name" value="UPF0332_toxin"/>
</dbReference>
<dbReference type="KEGG" id="trl:A3L10_00065"/>
<gene>
    <name evidence="3" type="ORF">A3L10_00065</name>
</gene>
<dbReference type="OrthoDB" id="101012at2157"/>
<dbReference type="Pfam" id="PF05168">
    <property type="entry name" value="HEPN"/>
    <property type="match status" value="1"/>
</dbReference>
<dbReference type="Proteomes" id="UP000250085">
    <property type="component" value="Chromosome"/>
</dbReference>
<dbReference type="InterPro" id="IPR007842">
    <property type="entry name" value="HEPN_dom"/>
</dbReference>
<reference evidence="3 4" key="1">
    <citation type="submission" date="2016-04" db="EMBL/GenBank/DDBJ databases">
        <title>Complete genome sequence of Thermococcus radiotolerans type strain EJ2.</title>
        <authorList>
            <person name="Oger P.M."/>
        </authorList>
    </citation>
    <scope>NUCLEOTIDE SEQUENCE [LARGE SCALE GENOMIC DNA]</scope>
    <source>
        <strain evidence="3 4">EJ2</strain>
    </source>
</reference>
<sequence length="125" mass="14351">MELAKLSIKRAKETLLSAAKNVEIGVYDGALLLAYLAMFHAARAILYRDGWREKSHACVSAYLREFYAERGRLDLKWVRYLDYVRNLRHQSQYDVGFSPESTLVVEIMKIAKSFVEEMSKLVGGD</sequence>